<accession>A0A544V0D9</accession>
<evidence type="ECO:0000256" key="1">
    <source>
        <dbReference type="SAM" id="MobiDB-lite"/>
    </source>
</evidence>
<reference evidence="2 3" key="1">
    <citation type="submission" date="2018-03" db="EMBL/GenBank/DDBJ databases">
        <title>Aerobic endospore-forming bacteria genome sequencing and assembly.</title>
        <authorList>
            <person name="Cavalcante D.A."/>
            <person name="Driks A."/>
            <person name="Putonti C."/>
            <person name="De-Souza M.T."/>
        </authorList>
    </citation>
    <scope>NUCLEOTIDE SEQUENCE [LARGE SCALE GENOMIC DNA]</scope>
    <source>
        <strain evidence="2 3">SDF0037</strain>
    </source>
</reference>
<sequence>MKDENLRAAFDTWEETSYQSRLKYMKKPAPATLMESIREENKDMNKVGTRANTVSEKIT</sequence>
<proteinExistence type="predicted"/>
<organism evidence="2 3">
    <name type="scientific">Lysinibacillus sphaericus</name>
    <name type="common">Bacillus sphaericus</name>
    <dbReference type="NCBI Taxonomy" id="1421"/>
    <lineage>
        <taxon>Bacteria</taxon>
        <taxon>Bacillati</taxon>
        <taxon>Bacillota</taxon>
        <taxon>Bacilli</taxon>
        <taxon>Bacillales</taxon>
        <taxon>Bacillaceae</taxon>
        <taxon>Lysinibacillus</taxon>
    </lineage>
</organism>
<feature type="compositionally biased region" description="Polar residues" evidence="1">
    <location>
        <begin position="50"/>
        <end position="59"/>
    </location>
</feature>
<dbReference type="Proteomes" id="UP000317944">
    <property type="component" value="Unassembled WGS sequence"/>
</dbReference>
<dbReference type="AlphaFoldDB" id="A0A544V0D9"/>
<dbReference type="EMBL" id="SADV01000001">
    <property type="protein sequence ID" value="TQR39571.1"/>
    <property type="molecule type" value="Genomic_DNA"/>
</dbReference>
<evidence type="ECO:0000313" key="3">
    <source>
        <dbReference type="Proteomes" id="UP000317944"/>
    </source>
</evidence>
<gene>
    <name evidence="2" type="ORF">C7Y47_00600</name>
</gene>
<dbReference type="RefSeq" id="WP_142506992.1">
    <property type="nucleotide sequence ID" value="NZ_SADV01000001.1"/>
</dbReference>
<protein>
    <submittedName>
        <fullName evidence="2">Uncharacterized protein</fullName>
    </submittedName>
</protein>
<feature type="region of interest" description="Disordered" evidence="1">
    <location>
        <begin position="37"/>
        <end position="59"/>
    </location>
</feature>
<comment type="caution">
    <text evidence="2">The sequence shown here is derived from an EMBL/GenBank/DDBJ whole genome shotgun (WGS) entry which is preliminary data.</text>
</comment>
<evidence type="ECO:0000313" key="2">
    <source>
        <dbReference type="EMBL" id="TQR39571.1"/>
    </source>
</evidence>
<name>A0A544V0D9_LYSSH</name>